<evidence type="ECO:0000313" key="1">
    <source>
        <dbReference type="EMBL" id="CAK1553873.1"/>
    </source>
</evidence>
<dbReference type="EMBL" id="CAVLEF010000263">
    <property type="protein sequence ID" value="CAK1553873.1"/>
    <property type="molecule type" value="Genomic_DNA"/>
</dbReference>
<organism evidence="1 2">
    <name type="scientific">Leptosia nina</name>
    <dbReference type="NCBI Taxonomy" id="320188"/>
    <lineage>
        <taxon>Eukaryota</taxon>
        <taxon>Metazoa</taxon>
        <taxon>Ecdysozoa</taxon>
        <taxon>Arthropoda</taxon>
        <taxon>Hexapoda</taxon>
        <taxon>Insecta</taxon>
        <taxon>Pterygota</taxon>
        <taxon>Neoptera</taxon>
        <taxon>Endopterygota</taxon>
        <taxon>Lepidoptera</taxon>
        <taxon>Glossata</taxon>
        <taxon>Ditrysia</taxon>
        <taxon>Papilionoidea</taxon>
        <taxon>Pieridae</taxon>
        <taxon>Pierinae</taxon>
        <taxon>Leptosia</taxon>
    </lineage>
</organism>
<proteinExistence type="predicted"/>
<dbReference type="Proteomes" id="UP001497472">
    <property type="component" value="Unassembled WGS sequence"/>
</dbReference>
<accession>A0AAV1K0I2</accession>
<reference evidence="1 2" key="1">
    <citation type="submission" date="2023-11" db="EMBL/GenBank/DDBJ databases">
        <authorList>
            <person name="Okamura Y."/>
        </authorList>
    </citation>
    <scope>NUCLEOTIDE SEQUENCE [LARGE SCALE GENOMIC DNA]</scope>
</reference>
<evidence type="ECO:0000313" key="2">
    <source>
        <dbReference type="Proteomes" id="UP001497472"/>
    </source>
</evidence>
<name>A0AAV1K0I2_9NEOP</name>
<comment type="caution">
    <text evidence="1">The sequence shown here is derived from an EMBL/GenBank/DDBJ whole genome shotgun (WGS) entry which is preliminary data.</text>
</comment>
<dbReference type="PANTHER" id="PTHR21163">
    <property type="entry name" value="PROTEIN G12"/>
    <property type="match status" value="1"/>
</dbReference>
<gene>
    <name evidence="1" type="ORF">LNINA_LOCUS12837</name>
</gene>
<dbReference type="AlphaFoldDB" id="A0AAV1K0I2"/>
<protein>
    <submittedName>
        <fullName evidence="1">Uncharacterized protein</fullName>
    </submittedName>
</protein>
<dbReference type="InterPro" id="IPR010629">
    <property type="entry name" value="Ins_allergen"/>
</dbReference>
<keyword evidence="2" id="KW-1185">Reference proteome</keyword>
<sequence length="396" mass="46804">MSAPQLRHSFQDHFDDFMILTRELEGAHFGRQTESYLGFEEFTGSLAYLASKDFVKLFEDLKDVAEFNAVLEFLKDIDVDAYYYLELIQRLVDEKSAVITKKLRHPITGRTMTSYLNDIVSMFPRKKLRELFDEKMDNEKVFSGVVKEFRSEEWKNLYEALWENDKFKAVVDEMAENDFDLRYVLDTVLLALFGQIEPFPLTFQDHFDDFVDTITALKGNHFEELVNEYLHFEEFQASLNFIADQDFIDVLQELMEVPAYATADAYLKSHNIFPAYYIDRFHLLAEKIQENASGQPKNLQDLKHHHASGRTMRSFLIDIVDMFPEEILEDILEEKVEEDTEFRNVWKSLRSEEWEDLYEALWETDIFKTKAAELAQYDFNLEYFFNTLVLAIFGQE</sequence>
<dbReference type="PANTHER" id="PTHR21163:SF1">
    <property type="entry name" value="PROTEIN G12"/>
    <property type="match status" value="1"/>
</dbReference>
<dbReference type="Pfam" id="PF06757">
    <property type="entry name" value="Ins_allergen_rp"/>
    <property type="match status" value="2"/>
</dbReference>